<feature type="chain" id="PRO_5032385291" description="Phosphate-selective porin O and P" evidence="2">
    <location>
        <begin position="27"/>
        <end position="494"/>
    </location>
</feature>
<evidence type="ECO:0000313" key="3">
    <source>
        <dbReference type="EMBL" id="NVZ08498.1"/>
    </source>
</evidence>
<sequence>MTIQSSRPKRGRLASGLGVVCLSALAQTPISQASPNVAELERRVSELSRELAEAQRALKAARTDTGSTAEMTANTVAPASDSDPATVTTENTATTTAAPDDTFRIGPVTIGGALRANAVIGSYQGFDNGPNRGGNGGNIELDTFRLNLSLDYENIIGRLEYRWYPADSGTSYNFPHTAWLGYRFADASEVQVGINRVPFGPGPYGVSQSWFFDQHYYVGLSDDMDLGLKYSTKRGPWSLDFAYYAASEGSYFGRSLDSTRYSYDAVRWEESVDADGNVIYGGAHNGYEERHQFNLRAIYSLTDSRIPTDLGVSLQYGQLQGQRTDDGSHWAASAHMVNRFDDFTLATQLTRYEYDIDANNPWGTDTLIPMGAYDFAWPVAAKAWIPAVSLSYLKETPSLPWLDSVRPYVEYSRIIKDESAFNDSQMWVIGAAWASGGWYIYSDLAYSNGNYFVGNEASGNGSDDYGRLDGVSDFGVNGNDEWNYRFNLNLGYYF</sequence>
<evidence type="ECO:0000256" key="2">
    <source>
        <dbReference type="SAM" id="SignalP"/>
    </source>
</evidence>
<dbReference type="AlphaFoldDB" id="A0A850R562"/>
<gene>
    <name evidence="3" type="ORF">HW932_04405</name>
</gene>
<proteinExistence type="predicted"/>
<dbReference type="SUPFAM" id="SSF56935">
    <property type="entry name" value="Porins"/>
    <property type="match status" value="1"/>
</dbReference>
<dbReference type="RefSeq" id="WP_176975275.1">
    <property type="nucleotide sequence ID" value="NZ_JABZEO010000002.1"/>
</dbReference>
<keyword evidence="4" id="KW-1185">Reference proteome</keyword>
<evidence type="ECO:0000313" key="4">
    <source>
        <dbReference type="Proteomes" id="UP000592294"/>
    </source>
</evidence>
<feature type="signal peptide" evidence="2">
    <location>
        <begin position="1"/>
        <end position="26"/>
    </location>
</feature>
<keyword evidence="2" id="KW-0732">Signal</keyword>
<feature type="compositionally biased region" description="Polar residues" evidence="1">
    <location>
        <begin position="64"/>
        <end position="77"/>
    </location>
</feature>
<organism evidence="3 4">
    <name type="scientific">Allochromatium humboldtianum</name>
    <dbReference type="NCBI Taxonomy" id="504901"/>
    <lineage>
        <taxon>Bacteria</taxon>
        <taxon>Pseudomonadati</taxon>
        <taxon>Pseudomonadota</taxon>
        <taxon>Gammaproteobacteria</taxon>
        <taxon>Chromatiales</taxon>
        <taxon>Chromatiaceae</taxon>
        <taxon>Allochromatium</taxon>
    </lineage>
</organism>
<feature type="region of interest" description="Disordered" evidence="1">
    <location>
        <begin position="59"/>
        <end position="101"/>
    </location>
</feature>
<comment type="caution">
    <text evidence="3">The sequence shown here is derived from an EMBL/GenBank/DDBJ whole genome shotgun (WGS) entry which is preliminary data.</text>
</comment>
<evidence type="ECO:0008006" key="5">
    <source>
        <dbReference type="Google" id="ProtNLM"/>
    </source>
</evidence>
<dbReference type="Proteomes" id="UP000592294">
    <property type="component" value="Unassembled WGS sequence"/>
</dbReference>
<dbReference type="EMBL" id="JABZEO010000002">
    <property type="protein sequence ID" value="NVZ08498.1"/>
    <property type="molecule type" value="Genomic_DNA"/>
</dbReference>
<name>A0A850R562_9GAMM</name>
<reference evidence="3 4" key="1">
    <citation type="submission" date="2020-06" db="EMBL/GenBank/DDBJ databases">
        <title>Whole-genome sequence of Allochromatium humboldtianum DSM 21881, type strain.</title>
        <authorList>
            <person name="Kyndt J.A."/>
            <person name="Meyer T.E."/>
        </authorList>
    </citation>
    <scope>NUCLEOTIDE SEQUENCE [LARGE SCALE GENOMIC DNA]</scope>
    <source>
        <strain evidence="3 4">DSM 21881</strain>
    </source>
</reference>
<protein>
    <recommendedName>
        <fullName evidence="5">Phosphate-selective porin O and P</fullName>
    </recommendedName>
</protein>
<accession>A0A850R562</accession>
<evidence type="ECO:0000256" key="1">
    <source>
        <dbReference type="SAM" id="MobiDB-lite"/>
    </source>
</evidence>
<feature type="compositionally biased region" description="Low complexity" evidence="1">
    <location>
        <begin position="83"/>
        <end position="100"/>
    </location>
</feature>